<evidence type="ECO:0000256" key="1">
    <source>
        <dbReference type="SAM" id="MobiDB-lite"/>
    </source>
</evidence>
<sequence>MKINLKDLIDKIENEDYIQDLETVKYADVSKSKAKLKTYATKMIKETVAGIKHNSLVQTQLALDGRRPVTFALETNIINLPFSNYKKISNFFEEEEDYEINVYFETRSDFVNASKFRIDQLATDEELVSDPDKFIDILVDNIQEKLQVIREYKKPETKETKKTTKKKTKTSKK</sequence>
<gene>
    <name evidence="2" type="ORF">H9806_06555</name>
</gene>
<name>A0A9E2NU64_9LACO</name>
<protein>
    <submittedName>
        <fullName evidence="2">Uncharacterized protein</fullName>
    </submittedName>
</protein>
<dbReference type="AlphaFoldDB" id="A0A9E2NU64"/>
<feature type="compositionally biased region" description="Basic and acidic residues" evidence="1">
    <location>
        <begin position="153"/>
        <end position="162"/>
    </location>
</feature>
<proteinExistence type="predicted"/>
<evidence type="ECO:0000313" key="3">
    <source>
        <dbReference type="Proteomes" id="UP000823844"/>
    </source>
</evidence>
<reference evidence="2" key="1">
    <citation type="journal article" date="2021" name="PeerJ">
        <title>Extensive microbial diversity within the chicken gut microbiome revealed by metagenomics and culture.</title>
        <authorList>
            <person name="Gilroy R."/>
            <person name="Ravi A."/>
            <person name="Getino M."/>
            <person name="Pursley I."/>
            <person name="Horton D.L."/>
            <person name="Alikhan N.F."/>
            <person name="Baker D."/>
            <person name="Gharbi K."/>
            <person name="Hall N."/>
            <person name="Watson M."/>
            <person name="Adriaenssens E.M."/>
            <person name="Foster-Nyarko E."/>
            <person name="Jarju S."/>
            <person name="Secka A."/>
            <person name="Antonio M."/>
            <person name="Oren A."/>
            <person name="Chaudhuri R.R."/>
            <person name="La Ragione R."/>
            <person name="Hildebrand F."/>
            <person name="Pallen M.J."/>
        </authorList>
    </citation>
    <scope>NUCLEOTIDE SEQUENCE</scope>
    <source>
        <strain evidence="2">F6-686</strain>
    </source>
</reference>
<accession>A0A9E2NU64</accession>
<feature type="compositionally biased region" description="Basic residues" evidence="1">
    <location>
        <begin position="163"/>
        <end position="173"/>
    </location>
</feature>
<organism evidence="2 3">
    <name type="scientific">Candidatus Lactobacillus pullistercoris</name>
    <dbReference type="NCBI Taxonomy" id="2838636"/>
    <lineage>
        <taxon>Bacteria</taxon>
        <taxon>Bacillati</taxon>
        <taxon>Bacillota</taxon>
        <taxon>Bacilli</taxon>
        <taxon>Lactobacillales</taxon>
        <taxon>Lactobacillaceae</taxon>
        <taxon>Lactobacillus</taxon>
    </lineage>
</organism>
<reference evidence="2" key="2">
    <citation type="submission" date="2021-04" db="EMBL/GenBank/DDBJ databases">
        <authorList>
            <person name="Gilroy R."/>
        </authorList>
    </citation>
    <scope>NUCLEOTIDE SEQUENCE</scope>
    <source>
        <strain evidence="2">F6-686</strain>
    </source>
</reference>
<feature type="region of interest" description="Disordered" evidence="1">
    <location>
        <begin position="153"/>
        <end position="173"/>
    </location>
</feature>
<comment type="caution">
    <text evidence="2">The sequence shown here is derived from an EMBL/GenBank/DDBJ whole genome shotgun (WGS) entry which is preliminary data.</text>
</comment>
<dbReference type="EMBL" id="JAHLFT010000084">
    <property type="protein sequence ID" value="MBU3828770.1"/>
    <property type="molecule type" value="Genomic_DNA"/>
</dbReference>
<evidence type="ECO:0000313" key="2">
    <source>
        <dbReference type="EMBL" id="MBU3828770.1"/>
    </source>
</evidence>
<dbReference type="Proteomes" id="UP000823844">
    <property type="component" value="Unassembled WGS sequence"/>
</dbReference>